<evidence type="ECO:0000313" key="15">
    <source>
        <dbReference type="Proteomes" id="UP000005239"/>
    </source>
</evidence>
<dbReference type="PANTHER" id="PTHR19288">
    <property type="entry name" value="4-NITROPHENYLPHOSPHATASE-RELATED"/>
    <property type="match status" value="1"/>
</dbReference>
<keyword evidence="7" id="KW-0479">Metal-binding</keyword>
<dbReference type="NCBIfam" id="TIGR01458">
    <property type="entry name" value="HAD-SF-IIA-hyp3"/>
    <property type="match status" value="1"/>
</dbReference>
<dbReference type="FunFam" id="3.40.50.1000:FF:000051">
    <property type="entry name" value="Phospholysine phosphohistidine inorganic pyrophosphate phosphatase"/>
    <property type="match status" value="1"/>
</dbReference>
<evidence type="ECO:0000256" key="9">
    <source>
        <dbReference type="ARBA" id="ARBA00022842"/>
    </source>
</evidence>
<dbReference type="Proteomes" id="UP000005239">
    <property type="component" value="Unassembled WGS sequence"/>
</dbReference>
<evidence type="ECO:0000313" key="14">
    <source>
        <dbReference type="EnsemblMetazoa" id="PPA00019.1"/>
    </source>
</evidence>
<accession>A0A2A6BG84</accession>
<comment type="similarity">
    <text evidence="4">Belongs to the HAD-like hydrolase superfamily.</text>
</comment>
<comment type="cofactor">
    <cofactor evidence="1">
        <name>Mg(2+)</name>
        <dbReference type="ChEBI" id="CHEBI:18420"/>
    </cofactor>
</comment>
<evidence type="ECO:0000256" key="11">
    <source>
        <dbReference type="ARBA" id="ARBA00037258"/>
    </source>
</evidence>
<organism evidence="14 15">
    <name type="scientific">Pristionchus pacificus</name>
    <name type="common">Parasitic nematode worm</name>
    <dbReference type="NCBI Taxonomy" id="54126"/>
    <lineage>
        <taxon>Eukaryota</taxon>
        <taxon>Metazoa</taxon>
        <taxon>Ecdysozoa</taxon>
        <taxon>Nematoda</taxon>
        <taxon>Chromadorea</taxon>
        <taxon>Rhabditida</taxon>
        <taxon>Rhabditina</taxon>
        <taxon>Diplogasteromorpha</taxon>
        <taxon>Diplogasteroidea</taxon>
        <taxon>Neodiplogasteridae</taxon>
        <taxon>Pristionchus</taxon>
    </lineage>
</organism>
<protein>
    <recommendedName>
        <fullName evidence="12">Phospholysine phosphohistidine inorganic pyrophosphate phosphatase</fullName>
        <ecNumber evidence="5">3.6.1.1</ecNumber>
    </recommendedName>
</protein>
<evidence type="ECO:0000256" key="8">
    <source>
        <dbReference type="ARBA" id="ARBA00022801"/>
    </source>
</evidence>
<proteinExistence type="inferred from homology"/>
<name>A0A2A6BG84_PRIPA</name>
<dbReference type="GO" id="GO:0005737">
    <property type="term" value="C:cytoplasm"/>
    <property type="evidence" value="ECO:0000318"/>
    <property type="project" value="GO_Central"/>
</dbReference>
<evidence type="ECO:0000256" key="3">
    <source>
        <dbReference type="ARBA" id="ARBA00004496"/>
    </source>
</evidence>
<accession>A0A8R1Y6Y1</accession>
<evidence type="ECO:0000256" key="5">
    <source>
        <dbReference type="ARBA" id="ARBA00012146"/>
    </source>
</evidence>
<dbReference type="InterPro" id="IPR006355">
    <property type="entry name" value="LHPP/HDHD2"/>
</dbReference>
<reference evidence="15" key="1">
    <citation type="journal article" date="2008" name="Nat. Genet.">
        <title>The Pristionchus pacificus genome provides a unique perspective on nematode lifestyle and parasitism.</title>
        <authorList>
            <person name="Dieterich C."/>
            <person name="Clifton S.W."/>
            <person name="Schuster L.N."/>
            <person name="Chinwalla A."/>
            <person name="Delehaunty K."/>
            <person name="Dinkelacker I."/>
            <person name="Fulton L."/>
            <person name="Fulton R."/>
            <person name="Godfrey J."/>
            <person name="Minx P."/>
            <person name="Mitreva M."/>
            <person name="Roeseler W."/>
            <person name="Tian H."/>
            <person name="Witte H."/>
            <person name="Yang S.P."/>
            <person name="Wilson R.K."/>
            <person name="Sommer R.J."/>
        </authorList>
    </citation>
    <scope>NUCLEOTIDE SEQUENCE [LARGE SCALE GENOMIC DNA]</scope>
    <source>
        <strain evidence="15">PS312</strain>
    </source>
</reference>
<dbReference type="GO" id="GO:0004427">
    <property type="term" value="F:inorganic diphosphate phosphatase activity"/>
    <property type="evidence" value="ECO:0000318"/>
    <property type="project" value="GO_Central"/>
</dbReference>
<evidence type="ECO:0000256" key="4">
    <source>
        <dbReference type="ARBA" id="ARBA00007958"/>
    </source>
</evidence>
<comment type="function">
    <text evidence="11">Phosphatase that hydrolyzes imidodiphosphate, 3-phosphohistidine and 6-phospholysine. Has broad substrate specificity and can also hydrolyze inorganic diphosphate, but with lower efficiency.</text>
</comment>
<sequence>MTTGDRCEMPPIPLRSTPIKGFILDITGVLYNSMEGTDGIPIQGSAHAVNRLYSESRVRFLSNESTGTVGHVVGKLGRLGYTGIREEDVITPAPTAAEYCKRNGLRPHLLVHPGIRSVFDGLSQEDPNCVLIGDAEHAFTFKAINTAFRHLMKMKDPLLLSLGCGKFYQRTDGPCIDVGAFAEALKYSSGCRHVVIGKPRGDYFQTALDSMGLAKDEVVMIGDDIVSDVGGAMAFGMRAIQVRTGKWRSEWESHEIKPTLIADDLLSAVKACID</sequence>
<gene>
    <name evidence="14" type="primary">WBGene00089573</name>
</gene>
<dbReference type="Pfam" id="PF13242">
    <property type="entry name" value="Hydrolase_like"/>
    <property type="match status" value="1"/>
</dbReference>
<keyword evidence="10" id="KW-0539">Nucleus</keyword>
<dbReference type="GO" id="GO:0005829">
    <property type="term" value="C:cytosol"/>
    <property type="evidence" value="ECO:0000318"/>
    <property type="project" value="GO_Central"/>
</dbReference>
<evidence type="ECO:0000256" key="12">
    <source>
        <dbReference type="ARBA" id="ARBA00039357"/>
    </source>
</evidence>
<dbReference type="PANTHER" id="PTHR19288:SF44">
    <property type="entry name" value="PHOSPHOLYSINE PHOSPHOHISTIDINE INORGANIC PYROPHOSPHATE PHOSPHATASE"/>
    <property type="match status" value="1"/>
</dbReference>
<dbReference type="EC" id="3.6.1.1" evidence="5"/>
<keyword evidence="6" id="KW-0963">Cytoplasm</keyword>
<dbReference type="InterPro" id="IPR006357">
    <property type="entry name" value="HAD-SF_hydro_IIA"/>
</dbReference>
<comment type="subcellular location">
    <subcellularLocation>
        <location evidence="3">Cytoplasm</location>
    </subcellularLocation>
    <subcellularLocation>
        <location evidence="2">Nucleus</location>
    </subcellularLocation>
</comment>
<dbReference type="GO" id="GO:0005634">
    <property type="term" value="C:nucleus"/>
    <property type="evidence" value="ECO:0007669"/>
    <property type="project" value="UniProtKB-SubCell"/>
</dbReference>
<dbReference type="OrthoDB" id="426235at2759"/>
<keyword evidence="8" id="KW-0378">Hydrolase</keyword>
<evidence type="ECO:0000256" key="6">
    <source>
        <dbReference type="ARBA" id="ARBA00022490"/>
    </source>
</evidence>
<reference evidence="14" key="2">
    <citation type="submission" date="2022-06" db="UniProtKB">
        <authorList>
            <consortium name="EnsemblMetazoa"/>
        </authorList>
    </citation>
    <scope>IDENTIFICATION</scope>
    <source>
        <strain evidence="14">PS312</strain>
    </source>
</reference>
<dbReference type="InterPro" id="IPR023214">
    <property type="entry name" value="HAD_sf"/>
</dbReference>
<evidence type="ECO:0000256" key="2">
    <source>
        <dbReference type="ARBA" id="ARBA00004123"/>
    </source>
</evidence>
<dbReference type="SUPFAM" id="SSF56784">
    <property type="entry name" value="HAD-like"/>
    <property type="match status" value="1"/>
</dbReference>
<dbReference type="InterPro" id="IPR036412">
    <property type="entry name" value="HAD-like_sf"/>
</dbReference>
<evidence type="ECO:0000256" key="1">
    <source>
        <dbReference type="ARBA" id="ARBA00001946"/>
    </source>
</evidence>
<keyword evidence="9" id="KW-0460">Magnesium</keyword>
<dbReference type="EnsemblMetazoa" id="PPA00019.1">
    <property type="protein sequence ID" value="PPA00019.1"/>
    <property type="gene ID" value="WBGene00089573"/>
</dbReference>
<dbReference type="Pfam" id="PF13344">
    <property type="entry name" value="Hydrolase_6"/>
    <property type="match status" value="1"/>
</dbReference>
<dbReference type="Gene3D" id="3.40.50.1000">
    <property type="entry name" value="HAD superfamily/HAD-like"/>
    <property type="match status" value="2"/>
</dbReference>
<dbReference type="GO" id="GO:0046872">
    <property type="term" value="F:metal ion binding"/>
    <property type="evidence" value="ECO:0007669"/>
    <property type="project" value="UniProtKB-KW"/>
</dbReference>
<comment type="catalytic activity">
    <reaction evidence="13">
        <text>diphosphate + H2O = 2 phosphate + H(+)</text>
        <dbReference type="Rhea" id="RHEA:24576"/>
        <dbReference type="ChEBI" id="CHEBI:15377"/>
        <dbReference type="ChEBI" id="CHEBI:15378"/>
        <dbReference type="ChEBI" id="CHEBI:33019"/>
        <dbReference type="ChEBI" id="CHEBI:43474"/>
        <dbReference type="EC" id="3.6.1.1"/>
    </reaction>
</comment>
<evidence type="ECO:0000256" key="13">
    <source>
        <dbReference type="ARBA" id="ARBA00047820"/>
    </source>
</evidence>
<evidence type="ECO:0000256" key="7">
    <source>
        <dbReference type="ARBA" id="ARBA00022723"/>
    </source>
</evidence>
<dbReference type="GO" id="GO:0016791">
    <property type="term" value="F:phosphatase activity"/>
    <property type="evidence" value="ECO:0000318"/>
    <property type="project" value="GO_Central"/>
</dbReference>
<evidence type="ECO:0000256" key="10">
    <source>
        <dbReference type="ARBA" id="ARBA00023242"/>
    </source>
</evidence>
<keyword evidence="15" id="KW-1185">Reference proteome</keyword>
<dbReference type="AlphaFoldDB" id="A0A2A6BG84"/>